<feature type="region of interest" description="Disordered" evidence="11">
    <location>
        <begin position="615"/>
        <end position="744"/>
    </location>
</feature>
<keyword evidence="6 10" id="KW-0863">Zinc-finger</keyword>
<name>A0A6F9D6Y8_9ASCI</name>
<dbReference type="EMBL" id="LR782886">
    <property type="protein sequence ID" value="CAB3221434.1"/>
    <property type="molecule type" value="mRNA"/>
</dbReference>
<dbReference type="SMART" id="SM00184">
    <property type="entry name" value="RING"/>
    <property type="match status" value="1"/>
</dbReference>
<feature type="compositionally biased region" description="Low complexity" evidence="11">
    <location>
        <begin position="623"/>
        <end position="632"/>
    </location>
</feature>
<feature type="transmembrane region" description="Helical" evidence="12">
    <location>
        <begin position="42"/>
        <end position="60"/>
    </location>
</feature>
<evidence type="ECO:0000256" key="9">
    <source>
        <dbReference type="ARBA" id="ARBA00023136"/>
    </source>
</evidence>
<evidence type="ECO:0000256" key="11">
    <source>
        <dbReference type="SAM" id="MobiDB-lite"/>
    </source>
</evidence>
<feature type="region of interest" description="Disordered" evidence="11">
    <location>
        <begin position="807"/>
        <end position="842"/>
    </location>
</feature>
<organism evidence="15">
    <name type="scientific">Phallusia mammillata</name>
    <dbReference type="NCBI Taxonomy" id="59560"/>
    <lineage>
        <taxon>Eukaryota</taxon>
        <taxon>Metazoa</taxon>
        <taxon>Chordata</taxon>
        <taxon>Tunicata</taxon>
        <taxon>Ascidiacea</taxon>
        <taxon>Phlebobranchia</taxon>
        <taxon>Ascidiidae</taxon>
        <taxon>Phallusia</taxon>
    </lineage>
</organism>
<dbReference type="AlphaFoldDB" id="A0A6F9D6Y8"/>
<evidence type="ECO:0000256" key="12">
    <source>
        <dbReference type="SAM" id="Phobius"/>
    </source>
</evidence>
<keyword evidence="5" id="KW-0479">Metal-binding</keyword>
<feature type="domain" description="CUE" evidence="14">
    <location>
        <begin position="578"/>
        <end position="620"/>
    </location>
</feature>
<dbReference type="GO" id="GO:0070936">
    <property type="term" value="P:protein K48-linked ubiquitination"/>
    <property type="evidence" value="ECO:0007669"/>
    <property type="project" value="TreeGrafter"/>
</dbReference>
<dbReference type="PROSITE" id="PS51140">
    <property type="entry name" value="CUE"/>
    <property type="match status" value="1"/>
</dbReference>
<dbReference type="SMART" id="SM00546">
    <property type="entry name" value="CUE"/>
    <property type="match status" value="1"/>
</dbReference>
<dbReference type="GO" id="GO:0030968">
    <property type="term" value="P:endoplasmic reticulum unfolded protein response"/>
    <property type="evidence" value="ECO:0007669"/>
    <property type="project" value="TreeGrafter"/>
</dbReference>
<proteinExistence type="evidence at transcript level"/>
<accession>A0A6F9D6Y8</accession>
<evidence type="ECO:0000259" key="14">
    <source>
        <dbReference type="PROSITE" id="PS51140"/>
    </source>
</evidence>
<evidence type="ECO:0000256" key="3">
    <source>
        <dbReference type="ARBA" id="ARBA00022679"/>
    </source>
</evidence>
<dbReference type="Pfam" id="PF25563">
    <property type="entry name" value="TPR_SYVN1_N"/>
    <property type="match status" value="1"/>
</dbReference>
<feature type="transmembrane region" description="Helical" evidence="12">
    <location>
        <begin position="285"/>
        <end position="308"/>
    </location>
</feature>
<protein>
    <submittedName>
        <fullName evidence="15">E3 ubiquitin-protein ligase AMFR</fullName>
    </submittedName>
</protein>
<feature type="compositionally biased region" description="Basic and acidic residues" evidence="11">
    <location>
        <begin position="732"/>
        <end position="744"/>
    </location>
</feature>
<dbReference type="GO" id="GO:0008270">
    <property type="term" value="F:zinc ion binding"/>
    <property type="evidence" value="ECO:0007669"/>
    <property type="project" value="UniProtKB-KW"/>
</dbReference>
<feature type="transmembrane region" description="Helical" evidence="12">
    <location>
        <begin position="221"/>
        <end position="238"/>
    </location>
</feature>
<dbReference type="GO" id="GO:0016020">
    <property type="term" value="C:membrane"/>
    <property type="evidence" value="ECO:0007669"/>
    <property type="project" value="UniProtKB-SubCell"/>
</dbReference>
<dbReference type="Pfam" id="PF13639">
    <property type="entry name" value="zf-RING_2"/>
    <property type="match status" value="1"/>
</dbReference>
<dbReference type="PANTHER" id="PTHR15067">
    <property type="entry name" value="E3 UBIQUITIN-PROTEIN LIGASE RNF8"/>
    <property type="match status" value="1"/>
</dbReference>
<dbReference type="SUPFAM" id="SSF57850">
    <property type="entry name" value="RING/U-box"/>
    <property type="match status" value="1"/>
</dbReference>
<dbReference type="Gene3D" id="3.30.40.10">
    <property type="entry name" value="Zinc/RING finger domain, C3HC4 (zinc finger)"/>
    <property type="match status" value="1"/>
</dbReference>
<evidence type="ECO:0000256" key="10">
    <source>
        <dbReference type="PROSITE-ProRule" id="PRU00175"/>
    </source>
</evidence>
<reference evidence="15" key="1">
    <citation type="submission" date="2020-04" db="EMBL/GenBank/DDBJ databases">
        <authorList>
            <person name="Neveu A P."/>
        </authorList>
    </citation>
    <scope>NUCLEOTIDE SEQUENCE</scope>
    <source>
        <tissue evidence="15">Whole embryo</tissue>
    </source>
</reference>
<evidence type="ECO:0000313" key="15">
    <source>
        <dbReference type="EMBL" id="CAB3221434.1"/>
    </source>
</evidence>
<feature type="transmembrane region" description="Helical" evidence="12">
    <location>
        <begin position="390"/>
        <end position="409"/>
    </location>
</feature>
<dbReference type="GO" id="GO:0006511">
    <property type="term" value="P:ubiquitin-dependent protein catabolic process"/>
    <property type="evidence" value="ECO:0007669"/>
    <property type="project" value="TreeGrafter"/>
</dbReference>
<evidence type="ECO:0000256" key="7">
    <source>
        <dbReference type="ARBA" id="ARBA00022833"/>
    </source>
</evidence>
<evidence type="ECO:0000256" key="1">
    <source>
        <dbReference type="ARBA" id="ARBA00004141"/>
    </source>
</evidence>
<dbReference type="InterPro" id="IPR003892">
    <property type="entry name" value="CUE"/>
</dbReference>
<gene>
    <name evidence="15" type="primary">Amfr</name>
</gene>
<keyword evidence="3" id="KW-0808">Transferase</keyword>
<feature type="transmembrane region" description="Helical" evidence="12">
    <location>
        <begin position="320"/>
        <end position="342"/>
    </location>
</feature>
<dbReference type="GO" id="GO:0000151">
    <property type="term" value="C:ubiquitin ligase complex"/>
    <property type="evidence" value="ECO:0007669"/>
    <property type="project" value="TreeGrafter"/>
</dbReference>
<keyword evidence="9 12" id="KW-0472">Membrane</keyword>
<keyword evidence="7" id="KW-0862">Zinc</keyword>
<keyword evidence="8 12" id="KW-1133">Transmembrane helix</keyword>
<evidence type="ECO:0000256" key="4">
    <source>
        <dbReference type="ARBA" id="ARBA00022692"/>
    </source>
</evidence>
<dbReference type="InterPro" id="IPR013083">
    <property type="entry name" value="Znf_RING/FYVE/PHD"/>
</dbReference>
<dbReference type="GO" id="GO:0061630">
    <property type="term" value="F:ubiquitin protein ligase activity"/>
    <property type="evidence" value="ECO:0007669"/>
    <property type="project" value="TreeGrafter"/>
</dbReference>
<dbReference type="GO" id="GO:0043130">
    <property type="term" value="F:ubiquitin binding"/>
    <property type="evidence" value="ECO:0007669"/>
    <property type="project" value="InterPro"/>
</dbReference>
<comment type="subcellular location">
    <subcellularLocation>
        <location evidence="1">Membrane</location>
        <topology evidence="1">Multi-pass membrane protein</topology>
    </subcellularLocation>
</comment>
<dbReference type="InterPro" id="IPR001841">
    <property type="entry name" value="Znf_RING"/>
</dbReference>
<dbReference type="GO" id="GO:0005829">
    <property type="term" value="C:cytosol"/>
    <property type="evidence" value="ECO:0007669"/>
    <property type="project" value="TreeGrafter"/>
</dbReference>
<comment type="pathway">
    <text evidence="2">Protein modification; protein ubiquitination.</text>
</comment>
<evidence type="ECO:0000256" key="2">
    <source>
        <dbReference type="ARBA" id="ARBA00004906"/>
    </source>
</evidence>
<dbReference type="Gene3D" id="1.10.8.10">
    <property type="entry name" value="DNA helicase RuvA subunit, C-terminal domain"/>
    <property type="match status" value="1"/>
</dbReference>
<dbReference type="Pfam" id="PF02845">
    <property type="entry name" value="CUE"/>
    <property type="match status" value="1"/>
</dbReference>
<evidence type="ECO:0000256" key="5">
    <source>
        <dbReference type="ARBA" id="ARBA00022723"/>
    </source>
</evidence>
<feature type="transmembrane region" description="Helical" evidence="12">
    <location>
        <begin position="244"/>
        <end position="264"/>
    </location>
</feature>
<dbReference type="PANTHER" id="PTHR15067:SF5">
    <property type="entry name" value="E3 UBIQUITIN-PROTEIN LIGASE AMFR"/>
    <property type="match status" value="1"/>
</dbReference>
<keyword evidence="4 12" id="KW-0812">Transmembrane</keyword>
<dbReference type="GO" id="GO:0005783">
    <property type="term" value="C:endoplasmic reticulum"/>
    <property type="evidence" value="ECO:0007669"/>
    <property type="project" value="TreeGrafter"/>
</dbReference>
<dbReference type="InterPro" id="IPR057992">
    <property type="entry name" value="TPR_SYVN1_N"/>
</dbReference>
<dbReference type="FunFam" id="3.30.40.10:FF:000149">
    <property type="entry name" value="E3 ubiquitin-protein ligase AMFR"/>
    <property type="match status" value="1"/>
</dbReference>
<sequence>MRDCLENVWFCQKTHEVAFGFLSLKTIMPTLIAPRHFPLPSISLYTFVSITLLVLSIFWAKNTIYEEQHKLQTGFYDEQKKTLEQNPVVHANETPVEKNNTEESVDGMPGEETHELDEELAYKKVWMFSNADDKESPSTITVTIKKNQQYAEAATEIAKSMLDGECSLAYGIFSLMLVEPLSLILLVNASYCLLALFVQVLQTIVFGKLRPIEAQHMKDKFWNFVFYKFIFVFGVMNVQSLHEALIWVSWFTAIAFLLLLTKLCKDRFEFLSFSPNTPMYFHWKVIGLLVFLLVCCAALTVLSVTYIFPYSTFNEETFDYHSLTFMLTECIIISVKAVHVIMRYLIHLYDIQHEELWERKATLVYHTDLCMELLSLSINFVHHLHMLFSGNIWLSMASLVICMQLRYIVSEIQKRLLRHKNYRRVVANMEAQFPAATREEIAAHEDQCAICWDQMENARKLPCGHLFHSPCLRSWLEQDTTCPTCRKQLGIRNPQNATMENLLDQVDGVGNDGQAPNPAAGVMNAGAQGRRNFWHFDGTRIASWFPSFSVEVTHTPHGAQAMVMTRAAMNQSQVSNSQLDAMVREIQDIFPQIPAQLIRGDLLVTGSVEATSERILDGRIQVPPNQMMGGMPQPTPPPSPLVSEGVQPLPRTEPSPGTSLRRRHTGQASRDDSDMQVTTEQDLPRPTYPFANAPTSSSTPHQGEIPTPQGPIDAPGPSHADLSVGGRFSKAPSERETVLKSRRDAMVRQARLRYLDTRAKQESKTTPSQVSASDTFTIAKFNTNASEDRPSSSSTLLLQDELDLAEGFGRSVTPPSGTAISGLERNADGRISLDFTDSDSSE</sequence>
<evidence type="ECO:0000256" key="8">
    <source>
        <dbReference type="ARBA" id="ARBA00022989"/>
    </source>
</evidence>
<dbReference type="PROSITE" id="PS50089">
    <property type="entry name" value="ZF_RING_2"/>
    <property type="match status" value="1"/>
</dbReference>
<evidence type="ECO:0000259" key="13">
    <source>
        <dbReference type="PROSITE" id="PS50089"/>
    </source>
</evidence>
<feature type="domain" description="RING-type" evidence="13">
    <location>
        <begin position="448"/>
        <end position="486"/>
    </location>
</feature>
<dbReference type="CDD" id="cd16455">
    <property type="entry name" value="RING-H2_AMFR"/>
    <property type="match status" value="1"/>
</dbReference>
<evidence type="ECO:0000256" key="6">
    <source>
        <dbReference type="ARBA" id="ARBA00022771"/>
    </source>
</evidence>